<reference evidence="1" key="2">
    <citation type="submission" date="2023-07" db="EMBL/GenBank/DDBJ databases">
        <authorList>
            <person name="Bai X.-H."/>
            <person name="Wang H.-H."/>
            <person name="Wang J."/>
            <person name="Ma M.-Y."/>
            <person name="Hu H.-H."/>
            <person name="Song Z.-L."/>
            <person name="Ma H.-G."/>
            <person name="Fan Y."/>
            <person name="Du C.-Y."/>
            <person name="Xu J.-C."/>
        </authorList>
    </citation>
    <scope>NUCLEOTIDE SEQUENCE</scope>
    <source>
        <strain evidence="1">CZ1</strain>
    </source>
</reference>
<gene>
    <name evidence="1" type="ORF">Q2T42_09240</name>
</gene>
<dbReference type="InterPro" id="IPR021398">
    <property type="entry name" value="DUF3037"/>
</dbReference>
<protein>
    <submittedName>
        <fullName evidence="1">DUF3037 domain-containing protein</fullName>
    </submittedName>
</protein>
<dbReference type="Pfam" id="PF11236">
    <property type="entry name" value="DUF3037"/>
    <property type="match status" value="1"/>
</dbReference>
<name>A0AA96WYH7_LEPBY</name>
<evidence type="ECO:0000313" key="1">
    <source>
        <dbReference type="EMBL" id="WNZ48015.1"/>
    </source>
</evidence>
<sequence>MPNHFTYDYAIIRVVPKVEREEFINVGVIVSCGMKRFLDARIELDESRLLALDPTLDIEMIREHLAVIPKICQGGAQAGAIGQLPHRERFHWLVAPRSTIIQTSKVHTGLCQDLQAVLEHLMNRMVRKNAHVETVHS</sequence>
<dbReference type="EMBL" id="CP130144">
    <property type="protein sequence ID" value="WNZ48015.1"/>
    <property type="molecule type" value="Genomic_DNA"/>
</dbReference>
<dbReference type="AlphaFoldDB" id="A0AA96WYH7"/>
<reference evidence="1" key="1">
    <citation type="journal article" date="2023" name="Plants (Basel)">
        <title>Genomic Analysis of Leptolyngbya boryana CZ1 Reveals Efficient Carbon Fixation Modules.</title>
        <authorList>
            <person name="Bai X."/>
            <person name="Wang H."/>
            <person name="Cheng W."/>
            <person name="Wang J."/>
            <person name="Ma M."/>
            <person name="Hu H."/>
            <person name="Song Z."/>
            <person name="Ma H."/>
            <person name="Fan Y."/>
            <person name="Du C."/>
            <person name="Xu J."/>
        </authorList>
    </citation>
    <scope>NUCLEOTIDE SEQUENCE</scope>
    <source>
        <strain evidence="1">CZ1</strain>
    </source>
</reference>
<organism evidence="1">
    <name type="scientific">Leptolyngbya boryana CZ1</name>
    <dbReference type="NCBI Taxonomy" id="3060204"/>
    <lineage>
        <taxon>Bacteria</taxon>
        <taxon>Bacillati</taxon>
        <taxon>Cyanobacteriota</taxon>
        <taxon>Cyanophyceae</taxon>
        <taxon>Leptolyngbyales</taxon>
        <taxon>Leptolyngbyaceae</taxon>
        <taxon>Leptolyngbya group</taxon>
        <taxon>Leptolyngbya</taxon>
    </lineage>
</organism>
<proteinExistence type="predicted"/>
<accession>A0AA96WYH7</accession>
<dbReference type="RefSeq" id="WP_316428425.1">
    <property type="nucleotide sequence ID" value="NZ_CP130144.1"/>
</dbReference>